<evidence type="ECO:0000256" key="6">
    <source>
        <dbReference type="ARBA" id="ARBA00022692"/>
    </source>
</evidence>
<keyword evidence="15" id="KW-1185">Reference proteome</keyword>
<evidence type="ECO:0000259" key="13">
    <source>
        <dbReference type="Pfam" id="PF00852"/>
    </source>
</evidence>
<evidence type="ECO:0000256" key="4">
    <source>
        <dbReference type="ARBA" id="ARBA00022676"/>
    </source>
</evidence>
<dbReference type="InterPro" id="IPR055270">
    <property type="entry name" value="Glyco_tran_10_C"/>
</dbReference>
<name>A0ABM1B962_LIMPO</name>
<evidence type="ECO:0000256" key="12">
    <source>
        <dbReference type="RuleBase" id="RU003832"/>
    </source>
</evidence>
<keyword evidence="5 12" id="KW-0808">Transferase</keyword>
<protein>
    <recommendedName>
        <fullName evidence="12">Fucosyltransferase</fullName>
        <ecNumber evidence="12">2.4.1.-</ecNumber>
    </recommendedName>
</protein>
<keyword evidence="4 12" id="KW-0328">Glycosyltransferase</keyword>
<keyword evidence="6 12" id="KW-0812">Transmembrane</keyword>
<organism evidence="15 16">
    <name type="scientific">Limulus polyphemus</name>
    <name type="common">Atlantic horseshoe crab</name>
    <dbReference type="NCBI Taxonomy" id="6850"/>
    <lineage>
        <taxon>Eukaryota</taxon>
        <taxon>Metazoa</taxon>
        <taxon>Ecdysozoa</taxon>
        <taxon>Arthropoda</taxon>
        <taxon>Chelicerata</taxon>
        <taxon>Merostomata</taxon>
        <taxon>Xiphosura</taxon>
        <taxon>Limulidae</taxon>
        <taxon>Limulus</taxon>
    </lineage>
</organism>
<dbReference type="Gene3D" id="3.40.50.11660">
    <property type="entry name" value="Glycosyl transferase family 10, C-terminal domain"/>
    <property type="match status" value="1"/>
</dbReference>
<evidence type="ECO:0000256" key="3">
    <source>
        <dbReference type="ARBA" id="ARBA00008919"/>
    </source>
</evidence>
<dbReference type="PANTHER" id="PTHR48438:SF1">
    <property type="entry name" value="ALPHA-(1,3)-FUCOSYLTRANSFERASE C-RELATED"/>
    <property type="match status" value="1"/>
</dbReference>
<proteinExistence type="inferred from homology"/>
<keyword evidence="8 12" id="KW-1133">Transmembrane helix</keyword>
<evidence type="ECO:0000313" key="15">
    <source>
        <dbReference type="Proteomes" id="UP000694941"/>
    </source>
</evidence>
<evidence type="ECO:0000256" key="9">
    <source>
        <dbReference type="ARBA" id="ARBA00023034"/>
    </source>
</evidence>
<dbReference type="GeneID" id="106462029"/>
<evidence type="ECO:0000313" key="16">
    <source>
        <dbReference type="RefSeq" id="XP_013777355.2"/>
    </source>
</evidence>
<gene>
    <name evidence="16" type="primary">LOC106462029</name>
</gene>
<dbReference type="Pfam" id="PF00852">
    <property type="entry name" value="Glyco_transf_10"/>
    <property type="match status" value="1"/>
</dbReference>
<dbReference type="InterPro" id="IPR031481">
    <property type="entry name" value="Glyco_tran_10_N"/>
</dbReference>
<dbReference type="PANTHER" id="PTHR48438">
    <property type="entry name" value="ALPHA-(1,3)-FUCOSYLTRANSFERASE C-RELATED"/>
    <property type="match status" value="1"/>
</dbReference>
<dbReference type="RefSeq" id="XP_013777355.2">
    <property type="nucleotide sequence ID" value="XM_013921901.2"/>
</dbReference>
<dbReference type="SUPFAM" id="SSF53756">
    <property type="entry name" value="UDP-Glycosyltransferase/glycogen phosphorylase"/>
    <property type="match status" value="1"/>
</dbReference>
<accession>A0ABM1B962</accession>
<reference evidence="16" key="1">
    <citation type="submission" date="2025-08" db="UniProtKB">
        <authorList>
            <consortium name="RefSeq"/>
        </authorList>
    </citation>
    <scope>IDENTIFICATION</scope>
    <source>
        <tissue evidence="16">Muscle</tissue>
    </source>
</reference>
<evidence type="ECO:0000256" key="8">
    <source>
        <dbReference type="ARBA" id="ARBA00022989"/>
    </source>
</evidence>
<keyword evidence="11" id="KW-0325">Glycoprotein</keyword>
<comment type="similarity">
    <text evidence="3 12">Belongs to the glycosyltransferase 10 family.</text>
</comment>
<dbReference type="InterPro" id="IPR038577">
    <property type="entry name" value="GT10-like_C_sf"/>
</dbReference>
<feature type="domain" description="Fucosyltransferase N-terminal" evidence="14">
    <location>
        <begin position="71"/>
        <end position="175"/>
    </location>
</feature>
<evidence type="ECO:0000256" key="7">
    <source>
        <dbReference type="ARBA" id="ARBA00022968"/>
    </source>
</evidence>
<keyword evidence="10 12" id="KW-0472">Membrane</keyword>
<keyword evidence="9 12" id="KW-0333">Golgi apparatus</keyword>
<feature type="transmembrane region" description="Helical" evidence="12">
    <location>
        <begin position="12"/>
        <end position="34"/>
    </location>
</feature>
<evidence type="ECO:0000256" key="1">
    <source>
        <dbReference type="ARBA" id="ARBA00004447"/>
    </source>
</evidence>
<evidence type="ECO:0000259" key="14">
    <source>
        <dbReference type="Pfam" id="PF17039"/>
    </source>
</evidence>
<evidence type="ECO:0000256" key="10">
    <source>
        <dbReference type="ARBA" id="ARBA00023136"/>
    </source>
</evidence>
<dbReference type="Pfam" id="PF17039">
    <property type="entry name" value="Glyco_tran_10_N"/>
    <property type="match status" value="1"/>
</dbReference>
<evidence type="ECO:0000256" key="11">
    <source>
        <dbReference type="ARBA" id="ARBA00023180"/>
    </source>
</evidence>
<feature type="domain" description="Fucosyltransferase C-terminal" evidence="13">
    <location>
        <begin position="196"/>
        <end position="368"/>
    </location>
</feature>
<keyword evidence="7" id="KW-0735">Signal-anchor</keyword>
<evidence type="ECO:0000256" key="5">
    <source>
        <dbReference type="ARBA" id="ARBA00022679"/>
    </source>
</evidence>
<comment type="subcellular location">
    <subcellularLocation>
        <location evidence="1 12">Golgi apparatus</location>
        <location evidence="1 12">Golgi stack membrane</location>
        <topology evidence="1 12">Single-pass type II membrane protein</topology>
    </subcellularLocation>
</comment>
<dbReference type="EC" id="2.4.1.-" evidence="12"/>
<comment type="pathway">
    <text evidence="2">Protein modification; protein glycosylation.</text>
</comment>
<dbReference type="Proteomes" id="UP000694941">
    <property type="component" value="Unplaced"/>
</dbReference>
<dbReference type="InterPro" id="IPR001503">
    <property type="entry name" value="Glyco_trans_10"/>
</dbReference>
<evidence type="ECO:0000256" key="2">
    <source>
        <dbReference type="ARBA" id="ARBA00004922"/>
    </source>
</evidence>
<sequence>MGLPCIIHKTRIFLLFLVLIISAMLWSLLTHISFHRRPSNFHFRQPVDLVQSPKERDCSTGESCQGSGTAMKTVLLWTTFFSEKNYLPSTDKMQCAERRCLLTSDRRVLNQSDALVFHWADHLFNDIPTTRLSHQRWILFVLESPHNTGSLSHFNRLINWTATYRLDSDIVTPYGHVQKTINRSATLEPVPRDHASNKTKMVVWFVSNCETVSNREGYVSELKQHVAVDIYGLCGRESCKPRMSKACYNDVAKEYRFYLSFENSICQDYVTEKFFHILQTDMVPVVFGGGNYSTLAPPKSFINALEFASPKHLADYLIYLSRNATDYNSYFWWKQTHAMGGYHWVCELCRKLHDPTEGPSSYKDIDKWWKTQASCKSWNKAKGLLSV</sequence>